<dbReference type="EMBL" id="BK032745">
    <property type="protein sequence ID" value="DAF58034.1"/>
    <property type="molecule type" value="Genomic_DNA"/>
</dbReference>
<name>A0A8S5T5I8_9CAUD</name>
<protein>
    <submittedName>
        <fullName evidence="1">Uncharacterized protein</fullName>
    </submittedName>
</protein>
<organism evidence="1">
    <name type="scientific">Siphoviridae sp. ctrpM6</name>
    <dbReference type="NCBI Taxonomy" id="2827956"/>
    <lineage>
        <taxon>Viruses</taxon>
        <taxon>Duplodnaviria</taxon>
        <taxon>Heunggongvirae</taxon>
        <taxon>Uroviricota</taxon>
        <taxon>Caudoviricetes</taxon>
    </lineage>
</organism>
<proteinExistence type="predicted"/>
<reference evidence="1" key="1">
    <citation type="journal article" date="2021" name="Proc. Natl. Acad. Sci. U.S.A.">
        <title>A Catalog of Tens of Thousands of Viruses from Human Metagenomes Reveals Hidden Associations with Chronic Diseases.</title>
        <authorList>
            <person name="Tisza M.J."/>
            <person name="Buck C.B."/>
        </authorList>
    </citation>
    <scope>NUCLEOTIDE SEQUENCE</scope>
    <source>
        <strain evidence="1">CtrpM6</strain>
    </source>
</reference>
<accession>A0A8S5T5I8</accession>
<evidence type="ECO:0000313" key="1">
    <source>
        <dbReference type="EMBL" id="DAF58034.1"/>
    </source>
</evidence>
<sequence length="293" mass="34339">MRIHRHTRPIILKSLRMKNQNLPSFSIREDGTQEFKFKAPSSWEELSDDQLRYVLSVMALHHDKIVIKCYLLARFCGLTVHKYTRTGWKCSVKCDERDENGDTKTGKVRERVLYISAAEILSMLKNFDFIDSFTEFRPLQVASNVSLKAVERLLRDISFFDYLNIEKNYQLFMLQQEDRFLQKMAHLMYRNEDGSTDETAIFEPYELLGVFMWFSSVKEYFALNFPNFFKPAKEGGELKPEDLLPAMQAQIRALTDGDITKLQAVYDAACWDALSELDAKAREAEEYRKQMKK</sequence>